<keyword evidence="15" id="KW-1185">Reference proteome</keyword>
<reference evidence="14 15" key="1">
    <citation type="submission" date="2019-05" db="EMBL/GenBank/DDBJ databases">
        <title>Complete genome sequencing of Anaerostipes rhamnosivorans.</title>
        <authorList>
            <person name="Bui T.P.N."/>
            <person name="de Vos W.M."/>
        </authorList>
    </citation>
    <scope>NUCLEOTIDE SEQUENCE [LARGE SCALE GENOMIC DNA]</scope>
    <source>
        <strain evidence="14 15">1y2</strain>
    </source>
</reference>
<evidence type="ECO:0000256" key="3">
    <source>
        <dbReference type="ARBA" id="ARBA00022679"/>
    </source>
</evidence>
<comment type="catalytic activity">
    <reaction evidence="11">
        <text>DNA(n) + a 2'-deoxyribonucleoside 5'-triphosphate = DNA(n+1) + diphosphate</text>
        <dbReference type="Rhea" id="RHEA:22508"/>
        <dbReference type="Rhea" id="RHEA-COMP:17339"/>
        <dbReference type="Rhea" id="RHEA-COMP:17340"/>
        <dbReference type="ChEBI" id="CHEBI:33019"/>
        <dbReference type="ChEBI" id="CHEBI:61560"/>
        <dbReference type="ChEBI" id="CHEBI:173112"/>
        <dbReference type="EC" id="2.7.7.7"/>
    </reaction>
</comment>
<dbReference type="NCBIfam" id="TIGR02397">
    <property type="entry name" value="dnaX_nterm"/>
    <property type="match status" value="1"/>
</dbReference>
<keyword evidence="3 14" id="KW-0808">Transferase</keyword>
<gene>
    <name evidence="14" type="ORF">AR1Y2_3330</name>
</gene>
<organism evidence="14 15">
    <name type="scientific">Anaerostipes rhamnosivorans</name>
    <dbReference type="NCBI Taxonomy" id="1229621"/>
    <lineage>
        <taxon>Bacteria</taxon>
        <taxon>Bacillati</taxon>
        <taxon>Bacillota</taxon>
        <taxon>Clostridia</taxon>
        <taxon>Lachnospirales</taxon>
        <taxon>Lachnospiraceae</taxon>
        <taxon>Anaerostipes</taxon>
    </lineage>
</organism>
<evidence type="ECO:0000256" key="9">
    <source>
        <dbReference type="ARBA" id="ARBA00022840"/>
    </source>
</evidence>
<dbReference type="FunFam" id="1.10.8.60:FF:000013">
    <property type="entry name" value="DNA polymerase III subunit gamma/tau"/>
    <property type="match status" value="1"/>
</dbReference>
<keyword evidence="9" id="KW-0067">ATP-binding</keyword>
<dbReference type="Gene3D" id="3.40.50.300">
    <property type="entry name" value="P-loop containing nucleotide triphosphate hydrolases"/>
    <property type="match status" value="1"/>
</dbReference>
<keyword evidence="6" id="KW-0479">Metal-binding</keyword>
<dbReference type="CDD" id="cd18137">
    <property type="entry name" value="HLD_clamp_pol_III_gamma_tau"/>
    <property type="match status" value="1"/>
</dbReference>
<dbReference type="GO" id="GO:0003887">
    <property type="term" value="F:DNA-directed DNA polymerase activity"/>
    <property type="evidence" value="ECO:0007669"/>
    <property type="project" value="UniProtKB-KW"/>
</dbReference>
<dbReference type="InterPro" id="IPR045085">
    <property type="entry name" value="HLD_clamp_pol_III_gamma_tau"/>
</dbReference>
<dbReference type="Gene3D" id="1.10.8.60">
    <property type="match status" value="1"/>
</dbReference>
<evidence type="ECO:0000256" key="4">
    <source>
        <dbReference type="ARBA" id="ARBA00022695"/>
    </source>
</evidence>
<dbReference type="FunFam" id="3.40.50.300:FF:000014">
    <property type="entry name" value="DNA polymerase III subunit gamma/tau"/>
    <property type="match status" value="1"/>
</dbReference>
<evidence type="ECO:0000256" key="5">
    <source>
        <dbReference type="ARBA" id="ARBA00022705"/>
    </source>
</evidence>
<keyword evidence="4 14" id="KW-0548">Nucleotidyltransferase</keyword>
<evidence type="ECO:0000256" key="6">
    <source>
        <dbReference type="ARBA" id="ARBA00022723"/>
    </source>
</evidence>
<dbReference type="NCBIfam" id="NF004046">
    <property type="entry name" value="PRK05563.1"/>
    <property type="match status" value="1"/>
</dbReference>
<dbReference type="Pfam" id="PF12169">
    <property type="entry name" value="DNA_pol3_gamma3"/>
    <property type="match status" value="1"/>
</dbReference>
<evidence type="ECO:0000259" key="13">
    <source>
        <dbReference type="SMART" id="SM00382"/>
    </source>
</evidence>
<dbReference type="EC" id="2.7.7.7" evidence="2"/>
<comment type="similarity">
    <text evidence="1">Belongs to the DnaX/STICHEL family.</text>
</comment>
<dbReference type="GO" id="GO:0009360">
    <property type="term" value="C:DNA polymerase III complex"/>
    <property type="evidence" value="ECO:0007669"/>
    <property type="project" value="InterPro"/>
</dbReference>
<keyword evidence="8" id="KW-0862">Zinc</keyword>
<feature type="region of interest" description="Disordered" evidence="12">
    <location>
        <begin position="388"/>
        <end position="414"/>
    </location>
</feature>
<evidence type="ECO:0000313" key="14">
    <source>
        <dbReference type="EMBL" id="QCP36784.1"/>
    </source>
</evidence>
<dbReference type="InterPro" id="IPR050238">
    <property type="entry name" value="DNA_Rep/Repair_Clamp_Loader"/>
</dbReference>
<dbReference type="SUPFAM" id="SSF48019">
    <property type="entry name" value="post-AAA+ oligomerization domain-like"/>
    <property type="match status" value="1"/>
</dbReference>
<feature type="compositionally biased region" description="Basic and acidic residues" evidence="12">
    <location>
        <begin position="399"/>
        <end position="414"/>
    </location>
</feature>
<evidence type="ECO:0000256" key="2">
    <source>
        <dbReference type="ARBA" id="ARBA00012417"/>
    </source>
</evidence>
<dbReference type="GO" id="GO:0003677">
    <property type="term" value="F:DNA binding"/>
    <property type="evidence" value="ECO:0007669"/>
    <property type="project" value="InterPro"/>
</dbReference>
<dbReference type="Proteomes" id="UP000298653">
    <property type="component" value="Chromosome"/>
</dbReference>
<dbReference type="Gene3D" id="1.20.272.10">
    <property type="match status" value="1"/>
</dbReference>
<dbReference type="GO" id="GO:0005524">
    <property type="term" value="F:ATP binding"/>
    <property type="evidence" value="ECO:0007669"/>
    <property type="project" value="UniProtKB-KW"/>
</dbReference>
<dbReference type="InterPro" id="IPR001270">
    <property type="entry name" value="ClpA/B"/>
</dbReference>
<evidence type="ECO:0000256" key="1">
    <source>
        <dbReference type="ARBA" id="ARBA00006360"/>
    </source>
</evidence>
<name>A0A4P8IL55_9FIRM</name>
<dbReference type="InterPro" id="IPR012763">
    <property type="entry name" value="DNA_pol_III_sug/sutau_N"/>
</dbReference>
<evidence type="ECO:0000313" key="15">
    <source>
        <dbReference type="Proteomes" id="UP000298653"/>
    </source>
</evidence>
<dbReference type="GO" id="GO:0046872">
    <property type="term" value="F:metal ion binding"/>
    <property type="evidence" value="ECO:0007669"/>
    <property type="project" value="UniProtKB-KW"/>
</dbReference>
<evidence type="ECO:0000256" key="12">
    <source>
        <dbReference type="SAM" id="MobiDB-lite"/>
    </source>
</evidence>
<accession>A0A4P8IL55</accession>
<proteinExistence type="inferred from homology"/>
<evidence type="ECO:0000256" key="8">
    <source>
        <dbReference type="ARBA" id="ARBA00022833"/>
    </source>
</evidence>
<protein>
    <recommendedName>
        <fullName evidence="2">DNA-directed DNA polymerase</fullName>
        <ecNumber evidence="2">2.7.7.7</ecNumber>
    </recommendedName>
</protein>
<dbReference type="SUPFAM" id="SSF52540">
    <property type="entry name" value="P-loop containing nucleoside triphosphate hydrolases"/>
    <property type="match status" value="1"/>
</dbReference>
<dbReference type="Pfam" id="PF22608">
    <property type="entry name" value="DNAX_ATPase_lid"/>
    <property type="match status" value="1"/>
</dbReference>
<evidence type="ECO:0000256" key="11">
    <source>
        <dbReference type="ARBA" id="ARBA00049244"/>
    </source>
</evidence>
<dbReference type="EMBL" id="CP040058">
    <property type="protein sequence ID" value="QCP36784.1"/>
    <property type="molecule type" value="Genomic_DNA"/>
</dbReference>
<evidence type="ECO:0000256" key="7">
    <source>
        <dbReference type="ARBA" id="ARBA00022741"/>
    </source>
</evidence>
<evidence type="ECO:0000256" key="10">
    <source>
        <dbReference type="ARBA" id="ARBA00022932"/>
    </source>
</evidence>
<dbReference type="InterPro" id="IPR008921">
    <property type="entry name" value="DNA_pol3_clamp-load_cplx_C"/>
</dbReference>
<dbReference type="InterPro" id="IPR027417">
    <property type="entry name" value="P-loop_NTPase"/>
</dbReference>
<dbReference type="PRINTS" id="PR00300">
    <property type="entry name" value="CLPPROTEASEA"/>
</dbReference>
<dbReference type="SMART" id="SM00382">
    <property type="entry name" value="AAA"/>
    <property type="match status" value="1"/>
</dbReference>
<dbReference type="AlphaFoldDB" id="A0A4P8IL55"/>
<feature type="domain" description="AAA+ ATPase" evidence="13">
    <location>
        <begin position="37"/>
        <end position="179"/>
    </location>
</feature>
<keyword evidence="5" id="KW-0235">DNA replication</keyword>
<dbReference type="GO" id="GO:0006261">
    <property type="term" value="P:DNA-templated DNA replication"/>
    <property type="evidence" value="ECO:0007669"/>
    <property type="project" value="TreeGrafter"/>
</dbReference>
<dbReference type="InterPro" id="IPR003593">
    <property type="entry name" value="AAA+_ATPase"/>
</dbReference>
<dbReference type="InterPro" id="IPR022754">
    <property type="entry name" value="DNA_pol_III_gamma-3"/>
</dbReference>
<dbReference type="Pfam" id="PF13177">
    <property type="entry name" value="DNA_pol3_delta2"/>
    <property type="match status" value="1"/>
</dbReference>
<keyword evidence="10" id="KW-0239">DNA-directed DNA polymerase</keyword>
<dbReference type="PANTHER" id="PTHR11669">
    <property type="entry name" value="REPLICATION FACTOR C / DNA POLYMERASE III GAMMA-TAU SUBUNIT"/>
    <property type="match status" value="1"/>
</dbReference>
<dbReference type="CDD" id="cd00009">
    <property type="entry name" value="AAA"/>
    <property type="match status" value="1"/>
</dbReference>
<sequence>MSYMALYRKFRPSTFDEVKGQDHIVTTLKNQLEAGRIGHAYLFCGTRGTGKTSVAKLLAKAVNCEHPVNGNPCGECESCQEIQEGSSMNVMEIDAASNNGVDNIRDIKEQVQYSPASGKYKVFIIDEVHMLSMGAFNALLKTLEEPPEYVIFILATTEVHKIPITILSRCQRYDFHRITADIIADRLMELMSEEQVETEEKALRYVARMADGSMRDALSLLDQCIAFYLGKKLTYENVLEVLGTVDISVYAELLDCILANDVTGVIGIIGRIVEQGRELTQFITDFIWYLRNLLLAGKGDASMEALEISSEQLGLMQQKAAQVNEETVIRYIRILSELLNQIRFATSRRVLVEVAMIKMCRPQMETDMTSILERMRMMEESLEKIKTQGVTLSAQPPAEKSEPNPQKAEKTPEQILDERLPKARAQELKEIIKHWKQVKLAQPPMIKNLLSKGILTADESTEVLRLMFKPEGSMNMGKDYFQRHPEKIEVLETELAQRSGFQVKIEIGELESVKNEDTINLDCIHMDVTIEE</sequence>
<dbReference type="KEGG" id="arf:AR1Y2_3330"/>
<keyword evidence="7" id="KW-0547">Nucleotide-binding</keyword>
<dbReference type="PANTHER" id="PTHR11669:SF0">
    <property type="entry name" value="PROTEIN STICHEL-LIKE 2"/>
    <property type="match status" value="1"/>
</dbReference>
<dbReference type="RefSeq" id="WP_175403682.1">
    <property type="nucleotide sequence ID" value="NZ_CP040058.1"/>
</dbReference>